<dbReference type="EC" id="1.1.1.58" evidence="6"/>
<feature type="domain" description="Mannitol dehydrogenase N-terminal" evidence="4">
    <location>
        <begin position="28"/>
        <end position="273"/>
    </location>
</feature>
<comment type="catalytic activity">
    <reaction evidence="3">
        <text>D-mannitol 1-phosphate + NAD(+) = beta-D-fructose 6-phosphate + NADH + H(+)</text>
        <dbReference type="Rhea" id="RHEA:19661"/>
        <dbReference type="ChEBI" id="CHEBI:15378"/>
        <dbReference type="ChEBI" id="CHEBI:57540"/>
        <dbReference type="ChEBI" id="CHEBI:57634"/>
        <dbReference type="ChEBI" id="CHEBI:57945"/>
        <dbReference type="ChEBI" id="CHEBI:61381"/>
        <dbReference type="EC" id="1.1.1.17"/>
    </reaction>
</comment>
<proteinExistence type="predicted"/>
<dbReference type="SUPFAM" id="SSF48179">
    <property type="entry name" value="6-phosphogluconate dehydrogenase C-terminal domain-like"/>
    <property type="match status" value="1"/>
</dbReference>
<dbReference type="EMBL" id="JAUSUG010000013">
    <property type="protein sequence ID" value="MDQ0255955.1"/>
    <property type="molecule type" value="Genomic_DNA"/>
</dbReference>
<gene>
    <name evidence="6" type="ORF">J2S74_003339</name>
</gene>
<dbReference type="Gene3D" id="3.40.50.720">
    <property type="entry name" value="NAD(P)-binding Rossmann-like Domain"/>
    <property type="match status" value="1"/>
</dbReference>
<dbReference type="Proteomes" id="UP001230005">
    <property type="component" value="Unassembled WGS sequence"/>
</dbReference>
<dbReference type="InterPro" id="IPR013131">
    <property type="entry name" value="Mannitol_DH_N"/>
</dbReference>
<dbReference type="SUPFAM" id="SSF51735">
    <property type="entry name" value="NAD(P)-binding Rossmann-fold domains"/>
    <property type="match status" value="1"/>
</dbReference>
<evidence type="ECO:0000313" key="7">
    <source>
        <dbReference type="Proteomes" id="UP001230005"/>
    </source>
</evidence>
<reference evidence="6 7" key="1">
    <citation type="submission" date="2023-07" db="EMBL/GenBank/DDBJ databases">
        <title>Genomic Encyclopedia of Type Strains, Phase IV (KMG-IV): sequencing the most valuable type-strain genomes for metagenomic binning, comparative biology and taxonomic classification.</title>
        <authorList>
            <person name="Goeker M."/>
        </authorList>
    </citation>
    <scope>NUCLEOTIDE SEQUENCE [LARGE SCALE GENOMIC DNA]</scope>
    <source>
        <strain evidence="6 7">DSM 9768</strain>
    </source>
</reference>
<protein>
    <submittedName>
        <fullName evidence="6">Tagaturonate reductase</fullName>
        <ecNumber evidence="6">1.1.1.58</ecNumber>
    </submittedName>
</protein>
<dbReference type="PANTHER" id="PTHR30524">
    <property type="entry name" value="MANNITOL-1-PHOSPHATE 5-DEHYDROGENASE"/>
    <property type="match status" value="1"/>
</dbReference>
<dbReference type="InterPro" id="IPR008927">
    <property type="entry name" value="6-PGluconate_DH-like_C_sf"/>
</dbReference>
<evidence type="ECO:0000256" key="2">
    <source>
        <dbReference type="ARBA" id="ARBA00023027"/>
    </source>
</evidence>
<dbReference type="InterPro" id="IPR013328">
    <property type="entry name" value="6PGD_dom2"/>
</dbReference>
<dbReference type="Pfam" id="PF08125">
    <property type="entry name" value="Mannitol_dh_C"/>
    <property type="match status" value="1"/>
</dbReference>
<keyword evidence="2" id="KW-0520">NAD</keyword>
<dbReference type="PANTHER" id="PTHR30524:SF0">
    <property type="entry name" value="ALTRONATE OXIDOREDUCTASE-RELATED"/>
    <property type="match status" value="1"/>
</dbReference>
<dbReference type="GO" id="GO:0009026">
    <property type="term" value="F:tagaturonate reductase activity"/>
    <property type="evidence" value="ECO:0007669"/>
    <property type="project" value="UniProtKB-EC"/>
</dbReference>
<keyword evidence="7" id="KW-1185">Reference proteome</keyword>
<dbReference type="NCBIfam" id="NF002969">
    <property type="entry name" value="PRK03643.1"/>
    <property type="match status" value="1"/>
</dbReference>
<sequence length="508" mass="58248">MKLLNTSLLREDITTAAELPSEENLPEKVLQFGQGNFLRGYVDWMIHQMNKQGLFNGKVVVVQPLSQGPTIPKLNKQDGLFTVVLRGVQNGRVVDKSEVIFSISRGLNAKAEWLEVLKVGESRELEFIFSNTTEAGITYVDEGYVEGEPPDSFPGKLTAFLYHRFQEFKGDADTGLIIIPCELIEDNGIKLKEYVLKKAEDWQLPKEFIMWVKEHNHFCNTLVDRIVTGFPKDNVEEFNSLLGYEDYFITVGEPYHMFAIDGDEVVKEKLPLHKAGLNVKWGDITPHRELKVRLLNGPHTMMFAVSYLYGVDTVLDTMEESTLRQFVEQGFREILPTVQANEDEKQSFVEDVKERFLNPYNKHYLTDIGLNAVFKYKARLLPSLHRYLDKKGTLPEAMVFSLAAILAYYRPIRKEENALVGLRNGKEYMMRENTEVLEAFYRGWSNVDKGQNTIKEFVTTLFSDYTVWGEDLNKIEGLTDKVTDFLMDIKSNGMKASVEKLVQSTVKR</sequence>
<evidence type="ECO:0000259" key="4">
    <source>
        <dbReference type="Pfam" id="PF01232"/>
    </source>
</evidence>
<comment type="caution">
    <text evidence="6">The sequence shown here is derived from an EMBL/GenBank/DDBJ whole genome shotgun (WGS) entry which is preliminary data.</text>
</comment>
<evidence type="ECO:0000259" key="5">
    <source>
        <dbReference type="Pfam" id="PF08125"/>
    </source>
</evidence>
<evidence type="ECO:0000256" key="3">
    <source>
        <dbReference type="ARBA" id="ARBA00048615"/>
    </source>
</evidence>
<accession>A0ABU0A0S7</accession>
<organism evidence="6 7">
    <name type="scientific">Evansella vedderi</name>
    <dbReference type="NCBI Taxonomy" id="38282"/>
    <lineage>
        <taxon>Bacteria</taxon>
        <taxon>Bacillati</taxon>
        <taxon>Bacillota</taxon>
        <taxon>Bacilli</taxon>
        <taxon>Bacillales</taxon>
        <taxon>Bacillaceae</taxon>
        <taxon>Evansella</taxon>
    </lineage>
</organism>
<dbReference type="InterPro" id="IPR036291">
    <property type="entry name" value="NAD(P)-bd_dom_sf"/>
</dbReference>
<dbReference type="InterPro" id="IPR013118">
    <property type="entry name" value="Mannitol_DH_C"/>
</dbReference>
<dbReference type="Pfam" id="PF01232">
    <property type="entry name" value="Mannitol_dh"/>
    <property type="match status" value="1"/>
</dbReference>
<evidence type="ECO:0000256" key="1">
    <source>
        <dbReference type="ARBA" id="ARBA00023002"/>
    </source>
</evidence>
<name>A0ABU0A0S7_9BACI</name>
<keyword evidence="1 6" id="KW-0560">Oxidoreductase</keyword>
<dbReference type="RefSeq" id="WP_307327249.1">
    <property type="nucleotide sequence ID" value="NZ_JAUSUG010000013.1"/>
</dbReference>
<evidence type="ECO:0000313" key="6">
    <source>
        <dbReference type="EMBL" id="MDQ0255955.1"/>
    </source>
</evidence>
<dbReference type="Gene3D" id="1.10.1040.10">
    <property type="entry name" value="N-(1-d-carboxylethyl)-l-norvaline Dehydrogenase, domain 2"/>
    <property type="match status" value="1"/>
</dbReference>
<feature type="domain" description="Mannitol dehydrogenase C-terminal" evidence="5">
    <location>
        <begin position="283"/>
        <end position="484"/>
    </location>
</feature>